<evidence type="ECO:0000313" key="1">
    <source>
        <dbReference type="EMBL" id="MBX50966.1"/>
    </source>
</evidence>
<reference evidence="1" key="1">
    <citation type="submission" date="2018-02" db="EMBL/GenBank/DDBJ databases">
        <title>Rhizophora mucronata_Transcriptome.</title>
        <authorList>
            <person name="Meera S.P."/>
            <person name="Sreeshan A."/>
            <person name="Augustine A."/>
        </authorList>
    </citation>
    <scope>NUCLEOTIDE SEQUENCE</scope>
    <source>
        <tissue evidence="1">Leaf</tissue>
    </source>
</reference>
<proteinExistence type="predicted"/>
<sequence>MNACTPGEGDGGDSMLVREAHITKITNCQFYPKKESFSYLDWCKSWISLLHLFFSLFYRQGKDTIQKAPTACTLYEYSETRAQKQLNEEKKKRPRN</sequence>
<accession>A0A2P2P894</accession>
<dbReference type="AlphaFoldDB" id="A0A2P2P894"/>
<organism evidence="1">
    <name type="scientific">Rhizophora mucronata</name>
    <name type="common">Asiatic mangrove</name>
    <dbReference type="NCBI Taxonomy" id="61149"/>
    <lineage>
        <taxon>Eukaryota</taxon>
        <taxon>Viridiplantae</taxon>
        <taxon>Streptophyta</taxon>
        <taxon>Embryophyta</taxon>
        <taxon>Tracheophyta</taxon>
        <taxon>Spermatophyta</taxon>
        <taxon>Magnoliopsida</taxon>
        <taxon>eudicotyledons</taxon>
        <taxon>Gunneridae</taxon>
        <taxon>Pentapetalae</taxon>
        <taxon>rosids</taxon>
        <taxon>fabids</taxon>
        <taxon>Malpighiales</taxon>
        <taxon>Rhizophoraceae</taxon>
        <taxon>Rhizophora</taxon>
    </lineage>
</organism>
<dbReference type="EMBL" id="GGEC01070482">
    <property type="protein sequence ID" value="MBX50966.1"/>
    <property type="molecule type" value="Transcribed_RNA"/>
</dbReference>
<name>A0A2P2P894_RHIMU</name>
<protein>
    <submittedName>
        <fullName evidence="1">Uncharacterized protein</fullName>
    </submittedName>
</protein>